<evidence type="ECO:0000256" key="1">
    <source>
        <dbReference type="SAM" id="Phobius"/>
    </source>
</evidence>
<name>A0AAV2FIU5_9ROSI</name>
<keyword evidence="1" id="KW-1133">Transmembrane helix</keyword>
<gene>
    <name evidence="2" type="ORF">LTRI10_LOCUS38187</name>
</gene>
<evidence type="ECO:0000313" key="3">
    <source>
        <dbReference type="Proteomes" id="UP001497516"/>
    </source>
</evidence>
<protein>
    <recommendedName>
        <fullName evidence="4">Late embryogenesis abundant protein LEA-2 subgroup domain-containing protein</fullName>
    </recommendedName>
</protein>
<reference evidence="2 3" key="1">
    <citation type="submission" date="2024-04" db="EMBL/GenBank/DDBJ databases">
        <authorList>
            <person name="Fracassetti M."/>
        </authorList>
    </citation>
    <scope>NUCLEOTIDE SEQUENCE [LARGE SCALE GENOMIC DNA]</scope>
</reference>
<keyword evidence="3" id="KW-1185">Reference proteome</keyword>
<keyword evidence="1" id="KW-0812">Transmembrane</keyword>
<keyword evidence="1" id="KW-0472">Membrane</keyword>
<accession>A0AAV2FIU5</accession>
<dbReference type="AlphaFoldDB" id="A0AAV2FIU5"/>
<evidence type="ECO:0000313" key="2">
    <source>
        <dbReference type="EMBL" id="CAL1397922.1"/>
    </source>
</evidence>
<evidence type="ECO:0008006" key="4">
    <source>
        <dbReference type="Google" id="ProtNLM"/>
    </source>
</evidence>
<feature type="transmembrane region" description="Helical" evidence="1">
    <location>
        <begin position="23"/>
        <end position="47"/>
    </location>
</feature>
<dbReference type="Proteomes" id="UP001497516">
    <property type="component" value="Chromosome 6"/>
</dbReference>
<proteinExistence type="predicted"/>
<organism evidence="2 3">
    <name type="scientific">Linum trigynum</name>
    <dbReference type="NCBI Taxonomy" id="586398"/>
    <lineage>
        <taxon>Eukaryota</taxon>
        <taxon>Viridiplantae</taxon>
        <taxon>Streptophyta</taxon>
        <taxon>Embryophyta</taxon>
        <taxon>Tracheophyta</taxon>
        <taxon>Spermatophyta</taxon>
        <taxon>Magnoliopsida</taxon>
        <taxon>eudicotyledons</taxon>
        <taxon>Gunneridae</taxon>
        <taxon>Pentapetalae</taxon>
        <taxon>rosids</taxon>
        <taxon>fabids</taxon>
        <taxon>Malpighiales</taxon>
        <taxon>Linaceae</taxon>
        <taxon>Linum</taxon>
    </lineage>
</organism>
<sequence length="226" mass="24205">MPDISVVEDIDMVSSPPPSRCQVLAIALLVISAVAISITGLGCYIYYATTTTADFDVLLTTAVVSTSNASSLLIEADWLLTFDLDDIPNHPSALEASVLYDELDGGGQLTEVAAARSPALDVGWRDQKFSIRLAAAAGDGRSSAASAVRDLGDMIDDATRSVEFQVRLGALTWADDVMFGLYKWKMTTDVDCDSVRMEFLYPRRGGSVTGILAKPALCHPHGRKIS</sequence>
<dbReference type="EMBL" id="OZ034819">
    <property type="protein sequence ID" value="CAL1397922.1"/>
    <property type="molecule type" value="Genomic_DNA"/>
</dbReference>